<dbReference type="InterPro" id="IPR016102">
    <property type="entry name" value="Succinyl-CoA_synth-like"/>
</dbReference>
<dbReference type="GO" id="GO:0006099">
    <property type="term" value="P:tricarboxylic acid cycle"/>
    <property type="evidence" value="ECO:0007669"/>
    <property type="project" value="InterPro"/>
</dbReference>
<dbReference type="Proteomes" id="UP000216020">
    <property type="component" value="Unassembled WGS sequence"/>
</dbReference>
<dbReference type="Pfam" id="PF08442">
    <property type="entry name" value="ATP-grasp_2"/>
    <property type="match status" value="1"/>
</dbReference>
<dbReference type="GO" id="GO:0004775">
    <property type="term" value="F:succinate-CoA ligase (ADP-forming) activity"/>
    <property type="evidence" value="ECO:0007669"/>
    <property type="project" value="TreeGrafter"/>
</dbReference>
<dbReference type="EMBL" id="NEVM01000005">
    <property type="protein sequence ID" value="OZI31876.1"/>
    <property type="molecule type" value="Genomic_DNA"/>
</dbReference>
<evidence type="ECO:0000256" key="1">
    <source>
        <dbReference type="ARBA" id="ARBA00022598"/>
    </source>
</evidence>
<proteinExistence type="predicted"/>
<gene>
    <name evidence="5" type="ORF">CAL29_28880</name>
</gene>
<dbReference type="PANTHER" id="PTHR11815:SF10">
    <property type="entry name" value="SUCCINATE--COA LIGASE [GDP-FORMING] SUBUNIT BETA, MITOCHONDRIAL"/>
    <property type="match status" value="1"/>
</dbReference>
<dbReference type="Gene3D" id="3.40.50.261">
    <property type="entry name" value="Succinyl-CoA synthetase domains"/>
    <property type="match status" value="1"/>
</dbReference>
<evidence type="ECO:0000256" key="2">
    <source>
        <dbReference type="ARBA" id="ARBA00022741"/>
    </source>
</evidence>
<dbReference type="GO" id="GO:0046872">
    <property type="term" value="F:metal ion binding"/>
    <property type="evidence" value="ECO:0007669"/>
    <property type="project" value="InterPro"/>
</dbReference>
<keyword evidence="2 3" id="KW-0547">Nucleotide-binding</keyword>
<dbReference type="InterPro" id="IPR005809">
    <property type="entry name" value="Succ_CoA_ligase-like_bsu"/>
</dbReference>
<dbReference type="GO" id="GO:0042709">
    <property type="term" value="C:succinate-CoA ligase complex"/>
    <property type="evidence" value="ECO:0007669"/>
    <property type="project" value="TreeGrafter"/>
</dbReference>
<accession>A0A261S3G0</accession>
<dbReference type="InterPro" id="IPR013650">
    <property type="entry name" value="ATP-grasp_succ-CoA_synth-type"/>
</dbReference>
<name>A0A261S3G0_9BORD</name>
<dbReference type="InterPro" id="IPR013815">
    <property type="entry name" value="ATP_grasp_subdomain_1"/>
</dbReference>
<evidence type="ECO:0000259" key="4">
    <source>
        <dbReference type="PROSITE" id="PS50975"/>
    </source>
</evidence>
<dbReference type="AlphaFoldDB" id="A0A261S3G0"/>
<dbReference type="GO" id="GO:0005524">
    <property type="term" value="F:ATP binding"/>
    <property type="evidence" value="ECO:0007669"/>
    <property type="project" value="UniProtKB-UniRule"/>
</dbReference>
<dbReference type="Gene3D" id="3.30.1490.20">
    <property type="entry name" value="ATP-grasp fold, A domain"/>
    <property type="match status" value="1"/>
</dbReference>
<dbReference type="OrthoDB" id="9802602at2"/>
<dbReference type="Gene3D" id="3.30.470.20">
    <property type="entry name" value="ATP-grasp fold, B domain"/>
    <property type="match status" value="1"/>
</dbReference>
<evidence type="ECO:0000313" key="5">
    <source>
        <dbReference type="EMBL" id="OZI31876.1"/>
    </source>
</evidence>
<sequence length="390" mass="41906">MLLLEVDGKRLFRAAGIATPEGVLLAEAAPPASLPGAGPWIAKAQVPVGGRGKAGGVLPVAGLQALPEALGKLLGLEIKGCVTREVLVEEVAAGDEHYLSIMVDAGAGGIRLMHTAHGGMNVESHAPAGDGFDELLPLDRQAVASAISRLVQRQPATLRDGLQATASRLADLFFERQLMLAEINPLFALPDGRFVAGDAKVVIDMNALPAQPELRELIERGRERYPDAWRKLAEDFDFVEIDRQGQVGLVTTGAGLSMMLIDEMVGRGLKPFNFCDMRTGQMRGSPARLLRIFDWLEAAPDVRVVLVNIFAGITDLSEFTQLLIDALHERAAFRRPIVARLVGNGEAAARRIVAAHPDLHIRFEPDLERAIALTAELLANPLPSRANHAA</sequence>
<protein>
    <recommendedName>
        <fullName evidence="4">ATP-grasp domain-containing protein</fullName>
    </recommendedName>
</protein>
<dbReference type="GO" id="GO:0006104">
    <property type="term" value="P:succinyl-CoA metabolic process"/>
    <property type="evidence" value="ECO:0007669"/>
    <property type="project" value="TreeGrafter"/>
</dbReference>
<dbReference type="PANTHER" id="PTHR11815">
    <property type="entry name" value="SUCCINYL-COA SYNTHETASE BETA CHAIN"/>
    <property type="match status" value="1"/>
</dbReference>
<evidence type="ECO:0000313" key="6">
    <source>
        <dbReference type="Proteomes" id="UP000216020"/>
    </source>
</evidence>
<dbReference type="PIRSF" id="PIRSF001554">
    <property type="entry name" value="SucCS_beta"/>
    <property type="match status" value="1"/>
</dbReference>
<feature type="domain" description="ATP-grasp" evidence="4">
    <location>
        <begin position="9"/>
        <end position="214"/>
    </location>
</feature>
<reference evidence="6" key="1">
    <citation type="submission" date="2017-05" db="EMBL/GenBank/DDBJ databases">
        <title>Complete and WGS of Bordetella genogroups.</title>
        <authorList>
            <person name="Spilker T."/>
            <person name="Lipuma J."/>
        </authorList>
    </citation>
    <scope>NUCLEOTIDE SEQUENCE [LARGE SCALE GENOMIC DNA]</scope>
    <source>
        <strain evidence="6">AU16122</strain>
    </source>
</reference>
<dbReference type="SUPFAM" id="SSF52210">
    <property type="entry name" value="Succinyl-CoA synthetase domains"/>
    <property type="match status" value="1"/>
</dbReference>
<organism evidence="5 6">
    <name type="scientific">Bordetella genomosp. 10</name>
    <dbReference type="NCBI Taxonomy" id="1416804"/>
    <lineage>
        <taxon>Bacteria</taxon>
        <taxon>Pseudomonadati</taxon>
        <taxon>Pseudomonadota</taxon>
        <taxon>Betaproteobacteria</taxon>
        <taxon>Burkholderiales</taxon>
        <taxon>Alcaligenaceae</taxon>
        <taxon>Bordetella</taxon>
    </lineage>
</organism>
<keyword evidence="6" id="KW-1185">Reference proteome</keyword>
<dbReference type="RefSeq" id="WP_094856282.1">
    <property type="nucleotide sequence ID" value="NZ_NEVM01000005.1"/>
</dbReference>
<evidence type="ECO:0000256" key="3">
    <source>
        <dbReference type="PROSITE-ProRule" id="PRU00409"/>
    </source>
</evidence>
<keyword evidence="1" id="KW-0436">Ligase</keyword>
<dbReference type="InterPro" id="IPR011761">
    <property type="entry name" value="ATP-grasp"/>
</dbReference>
<dbReference type="PROSITE" id="PS50975">
    <property type="entry name" value="ATP_GRASP"/>
    <property type="match status" value="1"/>
</dbReference>
<keyword evidence="3" id="KW-0067">ATP-binding</keyword>
<dbReference type="SUPFAM" id="SSF56059">
    <property type="entry name" value="Glutathione synthetase ATP-binding domain-like"/>
    <property type="match status" value="1"/>
</dbReference>
<comment type="caution">
    <text evidence="5">The sequence shown here is derived from an EMBL/GenBank/DDBJ whole genome shotgun (WGS) entry which is preliminary data.</text>
</comment>